<evidence type="ECO:0000313" key="3">
    <source>
        <dbReference type="Proteomes" id="UP000285258"/>
    </source>
</evidence>
<dbReference type="Proteomes" id="UP000285258">
    <property type="component" value="Unassembled WGS sequence"/>
</dbReference>
<name>A0A423UN57_9ACTN</name>
<protein>
    <submittedName>
        <fullName evidence="2">Uncharacterized protein</fullName>
    </submittedName>
</protein>
<dbReference type="AlphaFoldDB" id="A0A423UN57"/>
<evidence type="ECO:0000313" key="2">
    <source>
        <dbReference type="EMBL" id="ROT91600.1"/>
    </source>
</evidence>
<comment type="caution">
    <text evidence="2">The sequence shown here is derived from an EMBL/GenBank/DDBJ whole genome shotgun (WGS) entry which is preliminary data.</text>
</comment>
<organism evidence="2 3">
    <name type="scientific">Gordonibacter urolithinfaciens</name>
    <dbReference type="NCBI Taxonomy" id="1335613"/>
    <lineage>
        <taxon>Bacteria</taxon>
        <taxon>Bacillati</taxon>
        <taxon>Actinomycetota</taxon>
        <taxon>Coriobacteriia</taxon>
        <taxon>Eggerthellales</taxon>
        <taxon>Eggerthellaceae</taxon>
        <taxon>Gordonibacter</taxon>
    </lineage>
</organism>
<feature type="compositionally biased region" description="Low complexity" evidence="1">
    <location>
        <begin position="78"/>
        <end position="91"/>
    </location>
</feature>
<evidence type="ECO:0000256" key="1">
    <source>
        <dbReference type="SAM" id="MobiDB-lite"/>
    </source>
</evidence>
<feature type="compositionally biased region" description="Basic residues" evidence="1">
    <location>
        <begin position="1"/>
        <end position="37"/>
    </location>
</feature>
<reference evidence="3" key="1">
    <citation type="submission" date="2018-05" db="EMBL/GenBank/DDBJ databases">
        <title>Genome Sequencing of selected type strains of the family Eggerthellaceae.</title>
        <authorList>
            <person name="Danylec N."/>
            <person name="Stoll D.A."/>
            <person name="Doetsch A."/>
            <person name="Huch M."/>
        </authorList>
    </citation>
    <scope>NUCLEOTIDE SEQUENCE [LARGE SCALE GENOMIC DNA]</scope>
    <source>
        <strain evidence="3">DSM 27213</strain>
    </source>
</reference>
<dbReference type="EMBL" id="QIBW01000002">
    <property type="protein sequence ID" value="ROT91600.1"/>
    <property type="molecule type" value="Genomic_DNA"/>
</dbReference>
<sequence length="97" mass="10731">MPAPGARRRGRSSRPRCRRRPRCRPRRPGWHHCRSRRIPQAEPMQRPAETRARSQRRGATPSSGGACMRRDVSRTNPSCSGSAGRSATGGALESCPL</sequence>
<gene>
    <name evidence="2" type="ORF">DMP12_02825</name>
</gene>
<proteinExistence type="predicted"/>
<accession>A0A423UN57</accession>
<feature type="region of interest" description="Disordered" evidence="1">
    <location>
        <begin position="1"/>
        <end position="97"/>
    </location>
</feature>